<evidence type="ECO:0000313" key="1">
    <source>
        <dbReference type="EMBL" id="MCR1824610.1"/>
    </source>
</evidence>
<gene>
    <name evidence="1" type="ORF">NSA58_17670</name>
</gene>
<dbReference type="AlphaFoldDB" id="A0A9X2S2W1"/>
<proteinExistence type="predicted"/>
<evidence type="ECO:0008006" key="3">
    <source>
        <dbReference type="Google" id="ProtNLM"/>
    </source>
</evidence>
<dbReference type="SUPFAM" id="SSF52540">
    <property type="entry name" value="P-loop containing nucleoside triphosphate hydrolases"/>
    <property type="match status" value="1"/>
</dbReference>
<name>A0A9X2S2W1_9FIRM</name>
<keyword evidence="2" id="KW-1185">Reference proteome</keyword>
<comment type="caution">
    <text evidence="1">The sequence shown here is derived from an EMBL/GenBank/DDBJ whole genome shotgun (WGS) entry which is preliminary data.</text>
</comment>
<protein>
    <recommendedName>
        <fullName evidence="3">AAA-like domain protein</fullName>
    </recommendedName>
</protein>
<organism evidence="1 2">
    <name type="scientific">Terrisporobacter muris</name>
    <dbReference type="NCBI Taxonomy" id="2963284"/>
    <lineage>
        <taxon>Bacteria</taxon>
        <taxon>Bacillati</taxon>
        <taxon>Bacillota</taxon>
        <taxon>Clostridia</taxon>
        <taxon>Peptostreptococcales</taxon>
        <taxon>Peptostreptococcaceae</taxon>
        <taxon>Terrisporobacter</taxon>
    </lineage>
</organism>
<dbReference type="InterPro" id="IPR027417">
    <property type="entry name" value="P-loop_NTPase"/>
</dbReference>
<reference evidence="1" key="1">
    <citation type="submission" date="2022-07" db="EMBL/GenBank/DDBJ databases">
        <title>Enhanced cultured diversity of the mouse gut microbiota enables custom-made synthetic communities.</title>
        <authorList>
            <person name="Afrizal A."/>
        </authorList>
    </citation>
    <scope>NUCLEOTIDE SEQUENCE</scope>
    <source>
        <strain evidence="1">DSM 29186</strain>
    </source>
</reference>
<dbReference type="Proteomes" id="UP001140817">
    <property type="component" value="Unassembled WGS sequence"/>
</dbReference>
<dbReference type="RefSeq" id="WP_257560752.1">
    <property type="nucleotide sequence ID" value="NZ_JANKBY010000353.1"/>
</dbReference>
<sequence length="786" mass="90577">MLNKKNKIYKFIEIKNHKYVTLQLIPTKSNRNNTTSNIAVLINKMYLKTNQMIKYENKKLRIECQTKASYYIHITKDEIQFFFIVPSFHLDNFKTKIASTWKNIEIKEVEGLPVNVNECTRYQLKYKYNDVLSLDVDKRNNDLLNANMSVLEVLEEKESVGIYYNFIPTSDRETNYFRTIYKDAIEKYKNGDNLKKNKNIWDIIVMALKFIIGYIDDFFNTMQKQVNTTKSIGIKRRISTCTENKYDKDLCKTQILVVAKSTTKDKEISIARTMCNSFKSITNDNELIYKEVKKDLNLDAVTINNVTVNSTSVDECNNFIAVPGAELINQYNVIEHKDVKETKVPQELKEGMINLGDNRYKDNIETVFANNDEDLKSLPHAILGGSRSGKSTLSINMCKNIIDAGEGLIIPDFIKNCEFADVIASITPKDRLIDIDLSVWECIQALAYNELMIKEDMNAFEINKITRRKTSMMLELVNIMNNDEKQLPPKMRKYLGAAARVAFCYNSSSMRDVMRILQIHTVRHEYINSLSNELKQLLEDSIISLLELDEYSKPTKDNPIPEICGTKENKIEGIIDRIDLFRENDVIDAMFSKDPTENIDLIKAMDEGKVIIIRMRDCDFDDVTSKDVVTTFFMQKIWLATKIRGHRENAKGNKYPARVTLLIDEIFQVPTAQKILESTFLQSAKFGLKYILTLHNLEGLSKECLASLEGANVSYTLISGVNKKVFEMLEEEFEEQGYCSSDLINLKRYHALHLLKVNNGFKALVTKLPPELKVKDNKDVHQELIA</sequence>
<dbReference type="EMBL" id="JANKBY010000353">
    <property type="protein sequence ID" value="MCR1824610.1"/>
    <property type="molecule type" value="Genomic_DNA"/>
</dbReference>
<accession>A0A9X2S2W1</accession>
<evidence type="ECO:0000313" key="2">
    <source>
        <dbReference type="Proteomes" id="UP001140817"/>
    </source>
</evidence>